<evidence type="ECO:0000256" key="6">
    <source>
        <dbReference type="ARBA" id="ARBA00022793"/>
    </source>
</evidence>
<dbReference type="CDD" id="cd17297">
    <property type="entry name" value="AldB-like"/>
    <property type="match status" value="1"/>
</dbReference>
<dbReference type="Proteomes" id="UP000050280">
    <property type="component" value="Unassembled WGS sequence"/>
</dbReference>
<keyword evidence="8" id="KW-0456">Lyase</keyword>
<dbReference type="GO" id="GO:0047605">
    <property type="term" value="F:acetolactate decarboxylase activity"/>
    <property type="evidence" value="ECO:0007669"/>
    <property type="project" value="UniProtKB-EC"/>
</dbReference>
<dbReference type="STRING" id="1300341.I595_3637"/>
<comment type="similarity">
    <text evidence="3">Belongs to the alpha-acetolactate decarboxylase family.</text>
</comment>
<gene>
    <name evidence="9" type="ORF">I595_3637</name>
</gene>
<evidence type="ECO:0000256" key="2">
    <source>
        <dbReference type="ARBA" id="ARBA00005170"/>
    </source>
</evidence>
<dbReference type="UniPathway" id="UPA00626">
    <property type="reaction ID" value="UER00678"/>
</dbReference>
<evidence type="ECO:0000256" key="8">
    <source>
        <dbReference type="ARBA" id="ARBA00023239"/>
    </source>
</evidence>
<evidence type="ECO:0000313" key="10">
    <source>
        <dbReference type="Proteomes" id="UP000050280"/>
    </source>
</evidence>
<reference evidence="9 10" key="1">
    <citation type="submission" date="2015-09" db="EMBL/GenBank/DDBJ databases">
        <title>Genome sequence of the marine flavobacterium Croceitalea dokdonensis DOKDO 023 that contains proton- and sodium-pumping rhodopsins.</title>
        <authorList>
            <person name="Kwon S.-K."/>
            <person name="Lee H.K."/>
            <person name="Kwak M.-J."/>
            <person name="Kim J.F."/>
        </authorList>
    </citation>
    <scope>NUCLEOTIDE SEQUENCE [LARGE SCALE GENOMIC DNA]</scope>
    <source>
        <strain evidence="9 10">DOKDO 023</strain>
    </source>
</reference>
<dbReference type="OrthoDB" id="824310at2"/>
<dbReference type="RefSeq" id="WP_054560573.1">
    <property type="nucleotide sequence ID" value="NZ_LDJX01000011.1"/>
</dbReference>
<comment type="caution">
    <text evidence="9">The sequence shown here is derived from an EMBL/GenBank/DDBJ whole genome shotgun (WGS) entry which is preliminary data.</text>
</comment>
<dbReference type="InterPro" id="IPR005128">
    <property type="entry name" value="Acetolactate_a_deCO2ase"/>
</dbReference>
<evidence type="ECO:0000256" key="3">
    <source>
        <dbReference type="ARBA" id="ARBA00007106"/>
    </source>
</evidence>
<dbReference type="Pfam" id="PF03306">
    <property type="entry name" value="AAL_decarboxy"/>
    <property type="match status" value="1"/>
</dbReference>
<evidence type="ECO:0000256" key="5">
    <source>
        <dbReference type="ARBA" id="ARBA00020164"/>
    </source>
</evidence>
<keyword evidence="7" id="KW-0005">Acetoin biosynthesis</keyword>
<dbReference type="GO" id="GO:0045151">
    <property type="term" value="P:acetoin biosynthetic process"/>
    <property type="evidence" value="ECO:0007669"/>
    <property type="project" value="UniProtKB-KW"/>
</dbReference>
<dbReference type="Gene3D" id="3.30.1330.80">
    <property type="entry name" value="Hypothetical protein, similar to alpha- acetolactate decarboxylase, domain 2"/>
    <property type="match status" value="1"/>
</dbReference>
<dbReference type="SUPFAM" id="SSF117856">
    <property type="entry name" value="AF0104/ALDC/Ptd012-like"/>
    <property type="match status" value="1"/>
</dbReference>
<sequence length="237" mass="26440">MKGLFFAAIAFLIISCKPSIKTSPNIPVQIAGAMKNVMWNGELDGIIQLDTITNQDGLYGLGPLAFLKGEILLLDGKAYVSKILENGNPNVEIQHKAKAPFFVYGNVTKWEERELPENVIDLQSLERYITELCNERTSPFIIKIEAKVAAATYHIQNLADGSVVTNPQEAHAGQQSFELNNEEVVIIGFYSKNHKGIFTHHDTNMHLHIITKDKTQMGHLDELLLEDGRLFISLAIN</sequence>
<evidence type="ECO:0000256" key="7">
    <source>
        <dbReference type="ARBA" id="ARBA00023061"/>
    </source>
</evidence>
<comment type="catalytic activity">
    <reaction evidence="1">
        <text>(2S)-2-acetolactate + H(+) = (R)-acetoin + CO2</text>
        <dbReference type="Rhea" id="RHEA:21580"/>
        <dbReference type="ChEBI" id="CHEBI:15378"/>
        <dbReference type="ChEBI" id="CHEBI:15686"/>
        <dbReference type="ChEBI" id="CHEBI:16526"/>
        <dbReference type="ChEBI" id="CHEBI:58476"/>
        <dbReference type="EC" id="4.1.1.5"/>
    </reaction>
</comment>
<comment type="pathway">
    <text evidence="2">Polyol metabolism; (R,R)-butane-2,3-diol biosynthesis; (R,R)-butane-2,3-diol from pyruvate: step 2/3.</text>
</comment>
<dbReference type="PROSITE" id="PS51257">
    <property type="entry name" value="PROKAR_LIPOPROTEIN"/>
    <property type="match status" value="1"/>
</dbReference>
<evidence type="ECO:0000313" key="9">
    <source>
        <dbReference type="EMBL" id="KPM30341.1"/>
    </source>
</evidence>
<dbReference type="AlphaFoldDB" id="A0A0P7AB71"/>
<keyword evidence="6" id="KW-0210">Decarboxylase</keyword>
<accession>A0A0P7AB71</accession>
<proteinExistence type="inferred from homology"/>
<dbReference type="EMBL" id="LDJX01000011">
    <property type="protein sequence ID" value="KPM30341.1"/>
    <property type="molecule type" value="Genomic_DNA"/>
</dbReference>
<keyword evidence="10" id="KW-1185">Reference proteome</keyword>
<dbReference type="PANTHER" id="PTHR35524">
    <property type="entry name" value="ALPHA-ACETOLACTATE DECARBOXYLASE"/>
    <property type="match status" value="1"/>
</dbReference>
<name>A0A0P7AB71_9FLAO</name>
<evidence type="ECO:0000256" key="4">
    <source>
        <dbReference type="ARBA" id="ARBA00013204"/>
    </source>
</evidence>
<protein>
    <recommendedName>
        <fullName evidence="5">Alpha-acetolactate decarboxylase</fullName>
        <ecNumber evidence="4">4.1.1.5</ecNumber>
    </recommendedName>
</protein>
<dbReference type="EC" id="4.1.1.5" evidence="4"/>
<evidence type="ECO:0000256" key="1">
    <source>
        <dbReference type="ARBA" id="ARBA00001784"/>
    </source>
</evidence>
<organism evidence="9 10">
    <name type="scientific">Croceitalea dokdonensis DOKDO 023</name>
    <dbReference type="NCBI Taxonomy" id="1300341"/>
    <lineage>
        <taxon>Bacteria</taxon>
        <taxon>Pseudomonadati</taxon>
        <taxon>Bacteroidota</taxon>
        <taxon>Flavobacteriia</taxon>
        <taxon>Flavobacteriales</taxon>
        <taxon>Flavobacteriaceae</taxon>
        <taxon>Croceitalea</taxon>
    </lineage>
</organism>
<dbReference type="PANTHER" id="PTHR35524:SF1">
    <property type="entry name" value="ALPHA-ACETOLACTATE DECARBOXYLASE"/>
    <property type="match status" value="1"/>
</dbReference>